<gene>
    <name evidence="1" type="ORF">BKK50_11415</name>
</gene>
<reference evidence="1 2" key="1">
    <citation type="submission" date="2016-10" db="EMBL/GenBank/DDBJ databases">
        <title>Rodentibacter gen. nov. and new species.</title>
        <authorList>
            <person name="Christensen H."/>
        </authorList>
    </citation>
    <scope>NUCLEOTIDE SEQUENCE [LARGE SCALE GENOMIC DNA]</scope>
    <source>
        <strain evidence="1 2">CCUG17206</strain>
    </source>
</reference>
<protein>
    <submittedName>
        <fullName evidence="1">Uncharacterized protein</fullName>
    </submittedName>
</protein>
<comment type="caution">
    <text evidence="1">The sequence shown here is derived from an EMBL/GenBank/DDBJ whole genome shotgun (WGS) entry which is preliminary data.</text>
</comment>
<evidence type="ECO:0000313" key="1">
    <source>
        <dbReference type="EMBL" id="OOF38645.1"/>
    </source>
</evidence>
<keyword evidence="2" id="KW-1185">Reference proteome</keyword>
<evidence type="ECO:0000313" key="2">
    <source>
        <dbReference type="Proteomes" id="UP000189433"/>
    </source>
</evidence>
<dbReference type="Proteomes" id="UP000189433">
    <property type="component" value="Unassembled WGS sequence"/>
</dbReference>
<dbReference type="EMBL" id="MLHJ01000142">
    <property type="protein sequence ID" value="OOF38645.1"/>
    <property type="molecule type" value="Genomic_DNA"/>
</dbReference>
<proteinExistence type="predicted"/>
<sequence length="68" mass="8126">MNKRNILCVTEGARTEVNILEHLNQIFIQRDITFIPFSTNIYVVYNDYLKFKGDNDDDFDMFIFSKKI</sequence>
<dbReference type="STRING" id="1908260.BKK50_11415"/>
<accession>A0A1V3IDJ8</accession>
<organism evidence="1 2">
    <name type="scientific">Rodentibacter rarus</name>
    <dbReference type="NCBI Taxonomy" id="1908260"/>
    <lineage>
        <taxon>Bacteria</taxon>
        <taxon>Pseudomonadati</taxon>
        <taxon>Pseudomonadota</taxon>
        <taxon>Gammaproteobacteria</taxon>
        <taxon>Pasteurellales</taxon>
        <taxon>Pasteurellaceae</taxon>
        <taxon>Rodentibacter</taxon>
    </lineage>
</organism>
<name>A0A1V3IDJ8_9PAST</name>
<dbReference type="AlphaFoldDB" id="A0A1V3IDJ8"/>